<proteinExistence type="predicted"/>
<dbReference type="EMBL" id="NEVH01021198">
    <property type="protein sequence ID" value="PNF19963.1"/>
    <property type="molecule type" value="Genomic_DNA"/>
</dbReference>
<feature type="compositionally biased region" description="Polar residues" evidence="4">
    <location>
        <begin position="332"/>
        <end position="347"/>
    </location>
</feature>
<dbReference type="InParanoid" id="A0A2J7PUG0"/>
<dbReference type="GO" id="GO:0021556">
    <property type="term" value="P:central nervous system formation"/>
    <property type="evidence" value="ECO:0007669"/>
    <property type="project" value="TreeGrafter"/>
</dbReference>
<dbReference type="Pfam" id="PF16077">
    <property type="entry name" value="Spaetzle"/>
    <property type="match status" value="1"/>
</dbReference>
<name>A0A2J7PUG0_9NEOP</name>
<feature type="chain" id="PRO_5014559347" description="Spaetzle domain-containing protein" evidence="5">
    <location>
        <begin position="21"/>
        <end position="592"/>
    </location>
</feature>
<evidence type="ECO:0000256" key="3">
    <source>
        <dbReference type="ARBA" id="ARBA00023180"/>
    </source>
</evidence>
<evidence type="ECO:0000256" key="2">
    <source>
        <dbReference type="ARBA" id="ARBA00023157"/>
    </source>
</evidence>
<dbReference type="AlphaFoldDB" id="A0A2J7PUG0"/>
<keyword evidence="8" id="KW-1185">Reference proteome</keyword>
<sequence>MATGCRALLFVGLLVVTSEPRPHKYENIALPRTYGISSETSPQNYYDRTSYRSVRNGETQLMQHVIPSSHNSNSNGDHVQGTEIVTASSQASGIIPSARSYSSGVLDQTLELQIERSRSHHSAQSNPGDAHWKNKEEQTDTNKTGMEYSHQTVAEDKIKSHQIFNTSVATNPDRQYSQRENVYDHTQQNISKVSIYSGKFDSNQSGVIDYLSEEKVSKNATLSTTQFSNTLKNETHQIEMLGKHHGNEQLTLHRQPGGRDAAVLEQSVENTTQKHTILTTTQSSYSNKYDGYGVTSTIGYLMDVLEEKHSGPYNTSSLAQGQDTEQMAIPTSQQFSPSESVFSTPVSAKSDAPMSYSQPNSGDEHEPRMHSSLVFKWKNQWTMKDQNASQYMDNSGGSKIIFPGEPEGYSVPKFTPEVSGQQPKCADEDGFCESADNYPVDYVRRIFQNEANSYIFGSDLMDVNLRINPDEEVSLCPSMEQVVYPKVAQNKDDKWLYIINQETYFQGIRIEKCAKQGSCTFAENFPNGYTTSCQQKYIYRKLIALGEDGRPVTDSFRLPSCCSCVVTKSFRSRRMASDLGKSQIPSKRRRRR</sequence>
<evidence type="ECO:0000256" key="5">
    <source>
        <dbReference type="SAM" id="SignalP"/>
    </source>
</evidence>
<dbReference type="OrthoDB" id="6359065at2759"/>
<dbReference type="GO" id="GO:0005615">
    <property type="term" value="C:extracellular space"/>
    <property type="evidence" value="ECO:0007669"/>
    <property type="project" value="UniProtKB-ARBA"/>
</dbReference>
<dbReference type="PANTHER" id="PTHR23199">
    <property type="entry name" value="NEUROTROPHIN 1-RELATED"/>
    <property type="match status" value="1"/>
</dbReference>
<dbReference type="InterPro" id="IPR029034">
    <property type="entry name" value="Cystine-knot_cytokine"/>
</dbReference>
<dbReference type="EMBL" id="NEVH01021198">
    <property type="protein sequence ID" value="PNF19961.1"/>
    <property type="molecule type" value="Genomic_DNA"/>
</dbReference>
<evidence type="ECO:0000313" key="8">
    <source>
        <dbReference type="Proteomes" id="UP000235965"/>
    </source>
</evidence>
<dbReference type="GO" id="GO:0008083">
    <property type="term" value="F:growth factor activity"/>
    <property type="evidence" value="ECO:0007669"/>
    <property type="project" value="TreeGrafter"/>
</dbReference>
<reference evidence="7 8" key="1">
    <citation type="submission" date="2017-12" db="EMBL/GenBank/DDBJ databases">
        <title>Hemimetabolous genomes reveal molecular basis of termite eusociality.</title>
        <authorList>
            <person name="Harrison M.C."/>
            <person name="Jongepier E."/>
            <person name="Robertson H.M."/>
            <person name="Arning N."/>
            <person name="Bitard-Feildel T."/>
            <person name="Chao H."/>
            <person name="Childers C.P."/>
            <person name="Dinh H."/>
            <person name="Doddapaneni H."/>
            <person name="Dugan S."/>
            <person name="Gowin J."/>
            <person name="Greiner C."/>
            <person name="Han Y."/>
            <person name="Hu H."/>
            <person name="Hughes D.S.T."/>
            <person name="Huylmans A.-K."/>
            <person name="Kemena C."/>
            <person name="Kremer L.P.M."/>
            <person name="Lee S.L."/>
            <person name="Lopez-Ezquerra A."/>
            <person name="Mallet L."/>
            <person name="Monroy-Kuhn J.M."/>
            <person name="Moser A."/>
            <person name="Murali S.C."/>
            <person name="Muzny D.M."/>
            <person name="Otani S."/>
            <person name="Piulachs M.-D."/>
            <person name="Poelchau M."/>
            <person name="Qu J."/>
            <person name="Schaub F."/>
            <person name="Wada-Katsumata A."/>
            <person name="Worley K.C."/>
            <person name="Xie Q."/>
            <person name="Ylla G."/>
            <person name="Poulsen M."/>
            <person name="Gibbs R.A."/>
            <person name="Schal C."/>
            <person name="Richards S."/>
            <person name="Belles X."/>
            <person name="Korb J."/>
            <person name="Bornberg-Bauer E."/>
        </authorList>
    </citation>
    <scope>NUCLEOTIDE SEQUENCE [LARGE SCALE GENOMIC DNA]</scope>
    <source>
        <tissue evidence="7">Whole body</tissue>
    </source>
</reference>
<dbReference type="GO" id="GO:0005121">
    <property type="term" value="F:Toll binding"/>
    <property type="evidence" value="ECO:0007669"/>
    <property type="project" value="TreeGrafter"/>
</dbReference>
<keyword evidence="1 5" id="KW-0732">Signal</keyword>
<dbReference type="InterPro" id="IPR032104">
    <property type="entry name" value="Spaetzle"/>
</dbReference>
<dbReference type="SUPFAM" id="SSF57501">
    <property type="entry name" value="Cystine-knot cytokines"/>
    <property type="match status" value="1"/>
</dbReference>
<dbReference type="STRING" id="105785.A0A2J7PUG0"/>
<keyword evidence="3" id="KW-0325">Glycoprotein</keyword>
<feature type="region of interest" description="Disordered" evidence="4">
    <location>
        <begin position="115"/>
        <end position="146"/>
    </location>
</feature>
<dbReference type="Gene3D" id="2.10.90.10">
    <property type="entry name" value="Cystine-knot cytokines"/>
    <property type="match status" value="1"/>
</dbReference>
<evidence type="ECO:0000313" key="7">
    <source>
        <dbReference type="EMBL" id="PNF19963.1"/>
    </source>
</evidence>
<dbReference type="InterPro" id="IPR052444">
    <property type="entry name" value="Spz/Toll_ligand-like"/>
</dbReference>
<evidence type="ECO:0000256" key="1">
    <source>
        <dbReference type="ARBA" id="ARBA00022729"/>
    </source>
</evidence>
<evidence type="ECO:0000256" key="4">
    <source>
        <dbReference type="SAM" id="MobiDB-lite"/>
    </source>
</evidence>
<feature type="region of interest" description="Disordered" evidence="4">
    <location>
        <begin position="332"/>
        <end position="367"/>
    </location>
</feature>
<gene>
    <name evidence="7" type="ORF">B7P43_G09966</name>
</gene>
<dbReference type="PANTHER" id="PTHR23199:SF12">
    <property type="entry name" value="NEUROTROPHIN 1-RELATED"/>
    <property type="match status" value="1"/>
</dbReference>
<feature type="signal peptide" evidence="5">
    <location>
        <begin position="1"/>
        <end position="20"/>
    </location>
</feature>
<dbReference type="GO" id="GO:0045087">
    <property type="term" value="P:innate immune response"/>
    <property type="evidence" value="ECO:0007669"/>
    <property type="project" value="TreeGrafter"/>
</dbReference>
<feature type="domain" description="Spaetzle" evidence="6">
    <location>
        <begin position="474"/>
        <end position="566"/>
    </location>
</feature>
<accession>A0A2J7PUG0</accession>
<dbReference type="Proteomes" id="UP000235965">
    <property type="component" value="Unassembled WGS sequence"/>
</dbReference>
<keyword evidence="2" id="KW-1015">Disulfide bond</keyword>
<comment type="caution">
    <text evidence="7">The sequence shown here is derived from an EMBL/GenBank/DDBJ whole genome shotgun (WGS) entry which is preliminary data.</text>
</comment>
<feature type="compositionally biased region" description="Basic and acidic residues" evidence="4">
    <location>
        <begin position="130"/>
        <end position="140"/>
    </location>
</feature>
<organism evidence="7 8">
    <name type="scientific">Cryptotermes secundus</name>
    <dbReference type="NCBI Taxonomy" id="105785"/>
    <lineage>
        <taxon>Eukaryota</taxon>
        <taxon>Metazoa</taxon>
        <taxon>Ecdysozoa</taxon>
        <taxon>Arthropoda</taxon>
        <taxon>Hexapoda</taxon>
        <taxon>Insecta</taxon>
        <taxon>Pterygota</taxon>
        <taxon>Neoptera</taxon>
        <taxon>Polyneoptera</taxon>
        <taxon>Dictyoptera</taxon>
        <taxon>Blattodea</taxon>
        <taxon>Blattoidea</taxon>
        <taxon>Termitoidae</taxon>
        <taxon>Kalotermitidae</taxon>
        <taxon>Cryptotermitinae</taxon>
        <taxon>Cryptotermes</taxon>
    </lineage>
</organism>
<dbReference type="FunFam" id="2.10.90.10:FF:000056">
    <property type="entry name" value="Protein spaetzle"/>
    <property type="match status" value="1"/>
</dbReference>
<evidence type="ECO:0000259" key="6">
    <source>
        <dbReference type="Pfam" id="PF16077"/>
    </source>
</evidence>
<protein>
    <recommendedName>
        <fullName evidence="6">Spaetzle domain-containing protein</fullName>
    </recommendedName>
</protein>